<keyword evidence="7" id="KW-0675">Receptor</keyword>
<feature type="domain" description="G-protein coupled receptors family 1 profile" evidence="10">
    <location>
        <begin position="38"/>
        <end position="293"/>
    </location>
</feature>
<dbReference type="PROSITE" id="PS50262">
    <property type="entry name" value="G_PROTEIN_RECEP_F1_2"/>
    <property type="match status" value="1"/>
</dbReference>
<dbReference type="GeneID" id="105849199"/>
<dbReference type="Pfam" id="PF00001">
    <property type="entry name" value="7tm_1"/>
    <property type="match status" value="1"/>
</dbReference>
<keyword evidence="4 9" id="KW-1133">Transmembrane helix</keyword>
<evidence type="ECO:0000256" key="9">
    <source>
        <dbReference type="SAM" id="Phobius"/>
    </source>
</evidence>
<feature type="transmembrane region" description="Helical" evidence="9">
    <location>
        <begin position="238"/>
        <end position="259"/>
    </location>
</feature>
<dbReference type="PANTHER" id="PTHR24249:SF372">
    <property type="entry name" value="G-PROTEIN COUPLED RECEPTORS FAMILY 1 PROFILE DOMAIN-CONTAINING PROTEIN"/>
    <property type="match status" value="1"/>
</dbReference>
<keyword evidence="11" id="KW-1185">Reference proteome</keyword>
<evidence type="ECO:0000259" key="10">
    <source>
        <dbReference type="PROSITE" id="PS50262"/>
    </source>
</evidence>
<dbReference type="Gene3D" id="1.20.1070.10">
    <property type="entry name" value="Rhodopsin 7-helix transmembrane proteins"/>
    <property type="match status" value="1"/>
</dbReference>
<dbReference type="PRINTS" id="PR00237">
    <property type="entry name" value="GPCRRHODOPSN"/>
</dbReference>
<feature type="transmembrane region" description="Helical" evidence="9">
    <location>
        <begin position="101"/>
        <end position="127"/>
    </location>
</feature>
<dbReference type="RefSeq" id="XP_065673407.1">
    <property type="nucleotide sequence ID" value="XM_065817335.1"/>
</dbReference>
<evidence type="ECO:0000256" key="4">
    <source>
        <dbReference type="ARBA" id="ARBA00022989"/>
    </source>
</evidence>
<accession>A0ABM4DG49</accession>
<dbReference type="InterPro" id="IPR017452">
    <property type="entry name" value="GPCR_Rhodpsn_7TM"/>
</dbReference>
<proteinExistence type="predicted"/>
<dbReference type="InterPro" id="IPR000276">
    <property type="entry name" value="GPCR_Rhodpsn"/>
</dbReference>
<feature type="transmembrane region" description="Helical" evidence="9">
    <location>
        <begin position="185"/>
        <end position="211"/>
    </location>
</feature>
<keyword evidence="8" id="KW-0807">Transducer</keyword>
<evidence type="ECO:0000256" key="5">
    <source>
        <dbReference type="ARBA" id="ARBA00023040"/>
    </source>
</evidence>
<keyword evidence="5" id="KW-0297">G-protein coupled receptor</keyword>
<evidence type="ECO:0000313" key="11">
    <source>
        <dbReference type="Proteomes" id="UP001652625"/>
    </source>
</evidence>
<name>A0ABM4DG49_HYDVU</name>
<keyword evidence="3 9" id="KW-0812">Transmembrane</keyword>
<dbReference type="CDD" id="cd00637">
    <property type="entry name" value="7tm_classA_rhodopsin-like"/>
    <property type="match status" value="1"/>
</dbReference>
<feature type="transmembrane region" description="Helical" evidence="9">
    <location>
        <begin position="59"/>
        <end position="81"/>
    </location>
</feature>
<evidence type="ECO:0000256" key="2">
    <source>
        <dbReference type="ARBA" id="ARBA00022475"/>
    </source>
</evidence>
<feature type="transmembrane region" description="Helical" evidence="9">
    <location>
        <begin position="22"/>
        <end position="47"/>
    </location>
</feature>
<evidence type="ECO:0000256" key="7">
    <source>
        <dbReference type="ARBA" id="ARBA00023170"/>
    </source>
</evidence>
<dbReference type="PANTHER" id="PTHR24249">
    <property type="entry name" value="HISTAMINE RECEPTOR-RELATED G-PROTEIN COUPLED RECEPTOR"/>
    <property type="match status" value="1"/>
</dbReference>
<sequence>MNESNGTCYEPNTTKDSHQVEFLFLVINTLLCVLGLGTNLFIGAAFYKNRAALKTPSNRLVFSLLISDTLSGINVMAQITISLKFKHIIVVRIFDDIITAFLAYNVVLHLCGITLDRFIAVYFALKYKKIVTLTFITRYIKVAWLLSFFASGIQLVWVYADLRYEKGYNGRSDEELIKITNIEKWYSFVILLIFLLLPMIFLGLALSAMFYEIRKILLKTKLLIIEKPCCVKKKQLRVIYMFTCMYVCFFIFAMPYFTIRMVEDFQIWCASQVILQIVYTLKSTPHFVNSILYSFFNKKMKNNLKYLIKACLRKAICSKKDLRKTNSLIY</sequence>
<dbReference type="InterPro" id="IPR050569">
    <property type="entry name" value="TAAR"/>
</dbReference>
<evidence type="ECO:0000256" key="3">
    <source>
        <dbReference type="ARBA" id="ARBA00022692"/>
    </source>
</evidence>
<feature type="transmembrane region" description="Helical" evidence="9">
    <location>
        <begin position="139"/>
        <end position="160"/>
    </location>
</feature>
<evidence type="ECO:0000256" key="6">
    <source>
        <dbReference type="ARBA" id="ARBA00023136"/>
    </source>
</evidence>
<protein>
    <submittedName>
        <fullName evidence="12">Rhodopsin, GQ-coupled-like</fullName>
    </submittedName>
</protein>
<evidence type="ECO:0000256" key="1">
    <source>
        <dbReference type="ARBA" id="ARBA00004651"/>
    </source>
</evidence>
<keyword evidence="2" id="KW-1003">Cell membrane</keyword>
<gene>
    <name evidence="12" type="primary">LOC105849199</name>
</gene>
<evidence type="ECO:0000256" key="8">
    <source>
        <dbReference type="ARBA" id="ARBA00023224"/>
    </source>
</evidence>
<evidence type="ECO:0000313" key="12">
    <source>
        <dbReference type="RefSeq" id="XP_065673407.1"/>
    </source>
</evidence>
<keyword evidence="6 9" id="KW-0472">Membrane</keyword>
<organism evidence="11 12">
    <name type="scientific">Hydra vulgaris</name>
    <name type="common">Hydra</name>
    <name type="synonym">Hydra attenuata</name>
    <dbReference type="NCBI Taxonomy" id="6087"/>
    <lineage>
        <taxon>Eukaryota</taxon>
        <taxon>Metazoa</taxon>
        <taxon>Cnidaria</taxon>
        <taxon>Hydrozoa</taxon>
        <taxon>Hydroidolina</taxon>
        <taxon>Anthoathecata</taxon>
        <taxon>Aplanulata</taxon>
        <taxon>Hydridae</taxon>
        <taxon>Hydra</taxon>
    </lineage>
</organism>
<dbReference type="Proteomes" id="UP001652625">
    <property type="component" value="Chromosome 14"/>
</dbReference>
<comment type="subcellular location">
    <subcellularLocation>
        <location evidence="1">Cell membrane</location>
        <topology evidence="1">Multi-pass membrane protein</topology>
    </subcellularLocation>
</comment>
<dbReference type="SUPFAM" id="SSF81321">
    <property type="entry name" value="Family A G protein-coupled receptor-like"/>
    <property type="match status" value="1"/>
</dbReference>
<reference evidence="12" key="1">
    <citation type="submission" date="2025-08" db="UniProtKB">
        <authorList>
            <consortium name="RefSeq"/>
        </authorList>
    </citation>
    <scope>IDENTIFICATION</scope>
</reference>